<accession>A0ABQ3VDF5</accession>
<comment type="caution">
    <text evidence="3">The sequence shown here is derived from an EMBL/GenBank/DDBJ whole genome shotgun (WGS) entry which is preliminary data.</text>
</comment>
<dbReference type="Pfam" id="PF11611">
    <property type="entry name" value="DUF4352"/>
    <property type="match status" value="1"/>
</dbReference>
<proteinExistence type="predicted"/>
<dbReference type="InterPro" id="IPR029050">
    <property type="entry name" value="Immunoprotect_excell_Ig-like"/>
</dbReference>
<gene>
    <name evidence="3" type="ORF">KSZ_16990</name>
</gene>
<dbReference type="Gene3D" id="2.60.40.1240">
    <property type="match status" value="1"/>
</dbReference>
<dbReference type="InterPro" id="IPR029051">
    <property type="entry name" value="DUF4352"/>
</dbReference>
<evidence type="ECO:0000313" key="3">
    <source>
        <dbReference type="EMBL" id="GHO83693.1"/>
    </source>
</evidence>
<sequence>MSQVRTIPNDDYAQAKAGTQFVQIHVKIDNTSSEKRHYNPLDFKLLTSDGKSTTHSYIVPNGYDNQLSFGDLNPGQSIEGNLVFEVPTNDHGAMISWEPLFNSFATDPGQAKWKLGL</sequence>
<evidence type="ECO:0000256" key="1">
    <source>
        <dbReference type="ARBA" id="ARBA00022729"/>
    </source>
</evidence>
<feature type="domain" description="DUF4352" evidence="2">
    <location>
        <begin position="8"/>
        <end position="97"/>
    </location>
</feature>
<evidence type="ECO:0000259" key="2">
    <source>
        <dbReference type="Pfam" id="PF11611"/>
    </source>
</evidence>
<protein>
    <recommendedName>
        <fullName evidence="2">DUF4352 domain-containing protein</fullName>
    </recommendedName>
</protein>
<organism evidence="3 4">
    <name type="scientific">Dictyobacter formicarum</name>
    <dbReference type="NCBI Taxonomy" id="2778368"/>
    <lineage>
        <taxon>Bacteria</taxon>
        <taxon>Bacillati</taxon>
        <taxon>Chloroflexota</taxon>
        <taxon>Ktedonobacteria</taxon>
        <taxon>Ktedonobacterales</taxon>
        <taxon>Dictyobacteraceae</taxon>
        <taxon>Dictyobacter</taxon>
    </lineage>
</organism>
<dbReference type="EMBL" id="BNJJ01000004">
    <property type="protein sequence ID" value="GHO83693.1"/>
    <property type="molecule type" value="Genomic_DNA"/>
</dbReference>
<keyword evidence="1" id="KW-0732">Signal</keyword>
<name>A0ABQ3VDF5_9CHLR</name>
<keyword evidence="4" id="KW-1185">Reference proteome</keyword>
<evidence type="ECO:0000313" key="4">
    <source>
        <dbReference type="Proteomes" id="UP000635565"/>
    </source>
</evidence>
<reference evidence="3 4" key="1">
    <citation type="journal article" date="2021" name="Int. J. Syst. Evol. Microbiol.">
        <title>Reticulibacter mediterranei gen. nov., sp. nov., within the new family Reticulibacteraceae fam. nov., and Ktedonospora formicarum gen. nov., sp. nov., Ktedonobacter robiniae sp. nov., Dictyobacter formicarum sp. nov. and Dictyobacter arantiisoli sp. nov., belonging to the class Ktedonobacteria.</title>
        <authorList>
            <person name="Yabe S."/>
            <person name="Zheng Y."/>
            <person name="Wang C.M."/>
            <person name="Sakai Y."/>
            <person name="Abe K."/>
            <person name="Yokota A."/>
            <person name="Donadio S."/>
            <person name="Cavaletti L."/>
            <person name="Monciardini P."/>
        </authorList>
    </citation>
    <scope>NUCLEOTIDE SEQUENCE [LARGE SCALE GENOMIC DNA]</scope>
    <source>
        <strain evidence="3 4">SOSP1-9</strain>
    </source>
</reference>
<dbReference type="Proteomes" id="UP000635565">
    <property type="component" value="Unassembled WGS sequence"/>
</dbReference>